<dbReference type="GO" id="GO:0005524">
    <property type="term" value="F:ATP binding"/>
    <property type="evidence" value="ECO:0007669"/>
    <property type="project" value="UniProtKB-KW"/>
</dbReference>
<dbReference type="Proteomes" id="UP001215461">
    <property type="component" value="Unassembled WGS sequence"/>
</dbReference>
<dbReference type="Gene3D" id="3.40.50.300">
    <property type="entry name" value="P-loop containing nucleotide triphosphate hydrolases"/>
    <property type="match status" value="2"/>
</dbReference>
<dbReference type="InterPro" id="IPR003593">
    <property type="entry name" value="AAA+_ATPase"/>
</dbReference>
<dbReference type="EMBL" id="JAANXN010000003">
    <property type="protein sequence ID" value="MDF8370576.1"/>
    <property type="molecule type" value="Genomic_DNA"/>
</dbReference>
<feature type="domain" description="AAA+ ATPase" evidence="1">
    <location>
        <begin position="25"/>
        <end position="395"/>
    </location>
</feature>
<dbReference type="SMART" id="SM00382">
    <property type="entry name" value="AAA"/>
    <property type="match status" value="1"/>
</dbReference>
<evidence type="ECO:0000313" key="2">
    <source>
        <dbReference type="EMBL" id="MDF8370576.1"/>
    </source>
</evidence>
<evidence type="ECO:0000313" key="3">
    <source>
        <dbReference type="Proteomes" id="UP001215461"/>
    </source>
</evidence>
<sequence length="399" mass="45345">MTKKGENMISIPLSAELTVSADKLLQQHLLIVGATGSGKSTSAMTILHGLMDQNQTAMIIDPTGEYTHLPNAVVAKLGYNAYIDYEKLTGQDLSLLFGVTDHDIQEKLSDALDSLKIQKNIVHENGIYKKVDRPWNTFEKDMHSLYHYPQPVDLEALPEQLRQEYAMPVDNFDLIGQKIDETGFAKCLPLVRRIKRLTSQRRFRQLFYMPLLEDEIEPSHMQTDVMYLLRLFASHRSDHKILVIDCSSFADDLEIGQVIVSLLTTALLREKQQLRQSVPVTLLIDEAHRYLMTEHLATNGIFRIAREGRKVGLFLMLTTQSPLDLPVELLGQFGHYLVHQLNTSRELEQIPALQSYSQRIAHQNVGQALLAGNNFVPPKELAILFISEMNHQTTTPQFF</sequence>
<protein>
    <submittedName>
        <fullName evidence="2">ATP-binding protein</fullName>
    </submittedName>
</protein>
<dbReference type="SUPFAM" id="SSF52540">
    <property type="entry name" value="P-loop containing nucleoside triphosphate hydrolases"/>
    <property type="match status" value="1"/>
</dbReference>
<dbReference type="PANTHER" id="PTHR42957:SF1">
    <property type="entry name" value="HELICASE MJ1565-RELATED"/>
    <property type="match status" value="1"/>
</dbReference>
<name>A0ABD4XIP2_WEIPA</name>
<comment type="caution">
    <text evidence="2">The sequence shown here is derived from an EMBL/GenBank/DDBJ whole genome shotgun (WGS) entry which is preliminary data.</text>
</comment>
<proteinExistence type="predicted"/>
<dbReference type="InterPro" id="IPR002789">
    <property type="entry name" value="HerA_central"/>
</dbReference>
<dbReference type="InterPro" id="IPR027417">
    <property type="entry name" value="P-loop_NTPase"/>
</dbReference>
<dbReference type="InterPro" id="IPR008571">
    <property type="entry name" value="HerA-like"/>
</dbReference>
<reference evidence="2 3" key="1">
    <citation type="submission" date="2020-03" db="EMBL/GenBank/DDBJ databases">
        <title>Comparative genomics of Weissella paramesenteroides.</title>
        <authorList>
            <person name="Kant R."/>
            <person name="Takala T."/>
            <person name="Saris P."/>
        </authorList>
    </citation>
    <scope>NUCLEOTIDE SEQUENCE [LARGE SCALE GENOMIC DNA]</scope>
    <source>
        <strain evidence="2 3">SJ27-4</strain>
    </source>
</reference>
<gene>
    <name evidence="2" type="ORF">G9403_02715</name>
</gene>
<dbReference type="AlphaFoldDB" id="A0ABD4XIP2"/>
<accession>A0ABD4XIP2</accession>
<keyword evidence="2" id="KW-0547">Nucleotide-binding</keyword>
<dbReference type="PANTHER" id="PTHR42957">
    <property type="entry name" value="HELICASE MJ1565-RELATED"/>
    <property type="match status" value="1"/>
</dbReference>
<keyword evidence="2" id="KW-0067">ATP-binding</keyword>
<evidence type="ECO:0000259" key="1">
    <source>
        <dbReference type="SMART" id="SM00382"/>
    </source>
</evidence>
<organism evidence="2 3">
    <name type="scientific">Weissella paramesenteroides</name>
    <name type="common">Leuconostoc paramesenteroides</name>
    <dbReference type="NCBI Taxonomy" id="1249"/>
    <lineage>
        <taxon>Bacteria</taxon>
        <taxon>Bacillati</taxon>
        <taxon>Bacillota</taxon>
        <taxon>Bacilli</taxon>
        <taxon>Lactobacillales</taxon>
        <taxon>Lactobacillaceae</taxon>
        <taxon>Weissella</taxon>
    </lineage>
</organism>
<dbReference type="Pfam" id="PF01935">
    <property type="entry name" value="DUF87"/>
    <property type="match status" value="1"/>
</dbReference>